<name>A0A6P2P0T3_9BURK</name>
<evidence type="ECO:0000313" key="1">
    <source>
        <dbReference type="EMBL" id="VWC00631.1"/>
    </source>
</evidence>
<protein>
    <submittedName>
        <fullName evidence="1">Baseplate J family protein</fullName>
    </submittedName>
</protein>
<proteinExistence type="predicted"/>
<gene>
    <name evidence="1" type="ORF">BPS26883_04874</name>
</gene>
<accession>A0A6P2P0T3</accession>
<dbReference type="Proteomes" id="UP000494162">
    <property type="component" value="Unassembled WGS sequence"/>
</dbReference>
<dbReference type="EMBL" id="CABVPP010000045">
    <property type="protein sequence ID" value="VWC00631.1"/>
    <property type="molecule type" value="Genomic_DNA"/>
</dbReference>
<reference evidence="1 2" key="1">
    <citation type="submission" date="2019-09" db="EMBL/GenBank/DDBJ databases">
        <authorList>
            <person name="Depoorter E."/>
        </authorList>
    </citation>
    <scope>NUCLEOTIDE SEQUENCE [LARGE SCALE GENOMIC DNA]</scope>
    <source>
        <strain evidence="1">LMG 26883</strain>
    </source>
</reference>
<organism evidence="1 2">
    <name type="scientific">Burkholderia pseudomultivorans</name>
    <dbReference type="NCBI Taxonomy" id="1207504"/>
    <lineage>
        <taxon>Bacteria</taxon>
        <taxon>Pseudomonadati</taxon>
        <taxon>Pseudomonadota</taxon>
        <taxon>Betaproteobacteria</taxon>
        <taxon>Burkholderiales</taxon>
        <taxon>Burkholderiaceae</taxon>
        <taxon>Burkholderia</taxon>
        <taxon>Burkholderia cepacia complex</taxon>
    </lineage>
</organism>
<dbReference type="AlphaFoldDB" id="A0A6P2P0T3"/>
<evidence type="ECO:0000313" key="2">
    <source>
        <dbReference type="Proteomes" id="UP000494162"/>
    </source>
</evidence>
<sequence>MTPSQPMRPPRGRTPSPHISGRVAALYSVLWCVRRCAQQSAHVVTRPPCCRLPPVPPASRNGRATARTLRKGGRAGELFHRERAGSARESWFSGASARKSLIVEKSAAMCRSPFATSRGVFATSPVFAPTAAAPFSLLSNSLKKKKKESKEEAGTGRNRAPRVLCVLPSVTDAAYFLGHESEGAATGFSWQMMAGEIIKNQSVTHERQGAPRIHELFCPSPCRVALGR</sequence>